<gene>
    <name evidence="7" type="ORF">C8N47_102194</name>
</gene>
<name>A0A2T5C5M9_9BACT</name>
<evidence type="ECO:0000256" key="1">
    <source>
        <dbReference type="ARBA" id="ARBA00005854"/>
    </source>
</evidence>
<dbReference type="RefSeq" id="WP_107820986.1">
    <property type="nucleotide sequence ID" value="NZ_OY782574.1"/>
</dbReference>
<evidence type="ECO:0000259" key="5">
    <source>
        <dbReference type="Pfam" id="PF00389"/>
    </source>
</evidence>
<dbReference type="Pfam" id="PF00389">
    <property type="entry name" value="2-Hacid_dh"/>
    <property type="match status" value="1"/>
</dbReference>
<dbReference type="InterPro" id="IPR006139">
    <property type="entry name" value="D-isomer_2_OHA_DH_cat_dom"/>
</dbReference>
<dbReference type="PANTHER" id="PTHR43026:SF1">
    <property type="entry name" value="2-HYDROXYACID DEHYDROGENASE HOMOLOG 1-RELATED"/>
    <property type="match status" value="1"/>
</dbReference>
<dbReference type="PROSITE" id="PS00065">
    <property type="entry name" value="D_2_HYDROXYACID_DH_1"/>
    <property type="match status" value="1"/>
</dbReference>
<evidence type="ECO:0000259" key="6">
    <source>
        <dbReference type="Pfam" id="PF02826"/>
    </source>
</evidence>
<dbReference type="InterPro" id="IPR036291">
    <property type="entry name" value="NAD(P)-bd_dom_sf"/>
</dbReference>
<keyword evidence="2 4" id="KW-0560">Oxidoreductase</keyword>
<evidence type="ECO:0000313" key="8">
    <source>
        <dbReference type="Proteomes" id="UP000243525"/>
    </source>
</evidence>
<dbReference type="AlphaFoldDB" id="A0A2T5C5M9"/>
<evidence type="ECO:0000313" key="7">
    <source>
        <dbReference type="EMBL" id="PTN10209.1"/>
    </source>
</evidence>
<proteinExistence type="inferred from homology"/>
<dbReference type="FunFam" id="3.40.50.720:FF:000292">
    <property type="entry name" value="Putative D-lactate dehydrogenase"/>
    <property type="match status" value="1"/>
</dbReference>
<dbReference type="GO" id="GO:0051287">
    <property type="term" value="F:NAD binding"/>
    <property type="evidence" value="ECO:0007669"/>
    <property type="project" value="InterPro"/>
</dbReference>
<dbReference type="InterPro" id="IPR029753">
    <property type="entry name" value="D-isomer_DH_CS"/>
</dbReference>
<dbReference type="InterPro" id="IPR058205">
    <property type="entry name" value="D-LDH-like"/>
</dbReference>
<accession>A0A2T5C5M9</accession>
<dbReference type="GO" id="GO:0008720">
    <property type="term" value="F:D-lactate dehydrogenase (NAD+) activity"/>
    <property type="evidence" value="ECO:0007669"/>
    <property type="project" value="TreeGrafter"/>
</dbReference>
<feature type="domain" description="D-isomer specific 2-hydroxyacid dehydrogenase catalytic" evidence="5">
    <location>
        <begin position="11"/>
        <end position="336"/>
    </location>
</feature>
<evidence type="ECO:0000256" key="4">
    <source>
        <dbReference type="RuleBase" id="RU003719"/>
    </source>
</evidence>
<dbReference type="InterPro" id="IPR029752">
    <property type="entry name" value="D-isomer_DH_CS1"/>
</dbReference>
<dbReference type="PROSITE" id="PS00670">
    <property type="entry name" value="D_2_HYDROXYACID_DH_2"/>
    <property type="match status" value="1"/>
</dbReference>
<comment type="caution">
    <text evidence="7">The sequence shown here is derived from an EMBL/GenBank/DDBJ whole genome shotgun (WGS) entry which is preliminary data.</text>
</comment>
<dbReference type="CDD" id="cd12183">
    <property type="entry name" value="LDH_like_2"/>
    <property type="match status" value="1"/>
</dbReference>
<dbReference type="InterPro" id="IPR006140">
    <property type="entry name" value="D-isomer_DH_NAD-bd"/>
</dbReference>
<comment type="similarity">
    <text evidence="1 4">Belongs to the D-isomer specific 2-hydroxyacid dehydrogenase family.</text>
</comment>
<feature type="domain" description="D-isomer specific 2-hydroxyacid dehydrogenase NAD-binding" evidence="6">
    <location>
        <begin position="117"/>
        <end position="305"/>
    </location>
</feature>
<dbReference type="EMBL" id="QAAD01000002">
    <property type="protein sequence ID" value="PTN10209.1"/>
    <property type="molecule type" value="Genomic_DNA"/>
</dbReference>
<sequence>MTTEEKKQPLIAFFDTKPYDREVFNQLNENYGYRIKYFQYHITPDNCILAKDADVVVVFVNDIISASVIDQLADFGVKLVALRCSGFNNVDLKYASGKLRIVRVPAYSPNAIAEHTVALMMTLNRKIHRAYFRTRDANFTLNGLMGFTMQGKTAGVIGTGKIGKALVKILKGFDMQVLAYDPYPDDKFARSVGCKYVDLDSLLRQSDVISLNCPLTRETKWLIDKDAIAMMKQGVMVVNTGRGKLIRTSDLIDGLKSGQVGAAGLDVYEEESEYFFEDLSDRVLFDDTLARLLTFNNVIITSHQAFFTREALMNIAGVTLDNITDYFAGKELVNEVVYSE</sequence>
<dbReference type="Proteomes" id="UP000243525">
    <property type="component" value="Unassembled WGS sequence"/>
</dbReference>
<dbReference type="Pfam" id="PF02826">
    <property type="entry name" value="2-Hacid_dh_C"/>
    <property type="match status" value="1"/>
</dbReference>
<keyword evidence="8" id="KW-1185">Reference proteome</keyword>
<dbReference type="PANTHER" id="PTHR43026">
    <property type="entry name" value="2-HYDROXYACID DEHYDROGENASE HOMOLOG 1-RELATED"/>
    <property type="match status" value="1"/>
</dbReference>
<dbReference type="SUPFAM" id="SSF52283">
    <property type="entry name" value="Formate/glycerate dehydrogenase catalytic domain-like"/>
    <property type="match status" value="1"/>
</dbReference>
<dbReference type="SUPFAM" id="SSF51735">
    <property type="entry name" value="NAD(P)-binding Rossmann-fold domains"/>
    <property type="match status" value="1"/>
</dbReference>
<dbReference type="OrthoDB" id="9777288at2"/>
<dbReference type="Gene3D" id="3.40.50.720">
    <property type="entry name" value="NAD(P)-binding Rossmann-like Domain"/>
    <property type="match status" value="2"/>
</dbReference>
<protein>
    <submittedName>
        <fullName evidence="7">D-lactate dehydrogenase</fullName>
    </submittedName>
</protein>
<evidence type="ECO:0000256" key="3">
    <source>
        <dbReference type="ARBA" id="ARBA00023027"/>
    </source>
</evidence>
<organism evidence="7 8">
    <name type="scientific">Mangrovibacterium marinum</name>
    <dbReference type="NCBI Taxonomy" id="1639118"/>
    <lineage>
        <taxon>Bacteria</taxon>
        <taxon>Pseudomonadati</taxon>
        <taxon>Bacteroidota</taxon>
        <taxon>Bacteroidia</taxon>
        <taxon>Marinilabiliales</taxon>
        <taxon>Prolixibacteraceae</taxon>
        <taxon>Mangrovibacterium</taxon>
    </lineage>
</organism>
<reference evidence="7 8" key="1">
    <citation type="submission" date="2018-04" db="EMBL/GenBank/DDBJ databases">
        <title>Genomic Encyclopedia of Archaeal and Bacterial Type Strains, Phase II (KMG-II): from individual species to whole genera.</title>
        <authorList>
            <person name="Goeker M."/>
        </authorList>
    </citation>
    <scope>NUCLEOTIDE SEQUENCE [LARGE SCALE GENOMIC DNA]</scope>
    <source>
        <strain evidence="7 8">DSM 28823</strain>
    </source>
</reference>
<evidence type="ECO:0000256" key="2">
    <source>
        <dbReference type="ARBA" id="ARBA00023002"/>
    </source>
</evidence>
<keyword evidence="3" id="KW-0520">NAD</keyword>